<organism evidence="2 3">
    <name type="scientific">Allorhodopirellula solitaria</name>
    <dbReference type="NCBI Taxonomy" id="2527987"/>
    <lineage>
        <taxon>Bacteria</taxon>
        <taxon>Pseudomonadati</taxon>
        <taxon>Planctomycetota</taxon>
        <taxon>Planctomycetia</taxon>
        <taxon>Pirellulales</taxon>
        <taxon>Pirellulaceae</taxon>
        <taxon>Allorhodopirellula</taxon>
    </lineage>
</organism>
<dbReference type="EMBL" id="SJPK01000007">
    <property type="protein sequence ID" value="TWT65358.1"/>
    <property type="molecule type" value="Genomic_DNA"/>
</dbReference>
<protein>
    <submittedName>
        <fullName evidence="2">Uncharacterized protein</fullName>
    </submittedName>
</protein>
<proteinExistence type="predicted"/>
<dbReference type="AlphaFoldDB" id="A0A5C5XRR4"/>
<evidence type="ECO:0000313" key="3">
    <source>
        <dbReference type="Proteomes" id="UP000318053"/>
    </source>
</evidence>
<gene>
    <name evidence="2" type="ORF">CA85_32700</name>
</gene>
<dbReference type="Proteomes" id="UP000318053">
    <property type="component" value="Unassembled WGS sequence"/>
</dbReference>
<keyword evidence="1" id="KW-0472">Membrane</keyword>
<reference evidence="2 3" key="1">
    <citation type="submission" date="2019-02" db="EMBL/GenBank/DDBJ databases">
        <title>Deep-cultivation of Planctomycetes and their phenomic and genomic characterization uncovers novel biology.</title>
        <authorList>
            <person name="Wiegand S."/>
            <person name="Jogler M."/>
            <person name="Boedeker C."/>
            <person name="Pinto D."/>
            <person name="Vollmers J."/>
            <person name="Rivas-Marin E."/>
            <person name="Kohn T."/>
            <person name="Peeters S.H."/>
            <person name="Heuer A."/>
            <person name="Rast P."/>
            <person name="Oberbeckmann S."/>
            <person name="Bunk B."/>
            <person name="Jeske O."/>
            <person name="Meyerdierks A."/>
            <person name="Storesund J.E."/>
            <person name="Kallscheuer N."/>
            <person name="Luecker S."/>
            <person name="Lage O.M."/>
            <person name="Pohl T."/>
            <person name="Merkel B.J."/>
            <person name="Hornburger P."/>
            <person name="Mueller R.-W."/>
            <person name="Bruemmer F."/>
            <person name="Labrenz M."/>
            <person name="Spormann A.M."/>
            <person name="Op Den Camp H."/>
            <person name="Overmann J."/>
            <person name="Amann R."/>
            <person name="Jetten M.S.M."/>
            <person name="Mascher T."/>
            <person name="Medema M.H."/>
            <person name="Devos D.P."/>
            <person name="Kaster A.-K."/>
            <person name="Ovreas L."/>
            <person name="Rohde M."/>
            <person name="Galperin M.Y."/>
            <person name="Jogler C."/>
        </authorList>
    </citation>
    <scope>NUCLEOTIDE SEQUENCE [LARGE SCALE GENOMIC DNA]</scope>
    <source>
        <strain evidence="2 3">CA85</strain>
    </source>
</reference>
<keyword evidence="1" id="KW-0812">Transmembrane</keyword>
<name>A0A5C5XRR4_9BACT</name>
<evidence type="ECO:0000313" key="2">
    <source>
        <dbReference type="EMBL" id="TWT65358.1"/>
    </source>
</evidence>
<evidence type="ECO:0000256" key="1">
    <source>
        <dbReference type="SAM" id="Phobius"/>
    </source>
</evidence>
<sequence length="163" mass="18223">MQVPQFSLRALLCVVLVSATLPWFVKRLKRPLLSGWGSSGILTSPRELPNGIIRWEPSVPSIGLYSRGFESDEPRAAIGFIRIQSNPAIVPEPGVEAVDRNTFRFGGKSWVSTDGQFKLVVIIDDVIEFVGPVDAPWVERKFRLHAKVTHDDVWKIVDFVGAR</sequence>
<feature type="transmembrane region" description="Helical" evidence="1">
    <location>
        <begin position="6"/>
        <end position="25"/>
    </location>
</feature>
<keyword evidence="3" id="KW-1185">Reference proteome</keyword>
<accession>A0A5C5XRR4</accession>
<keyword evidence="1" id="KW-1133">Transmembrane helix</keyword>
<comment type="caution">
    <text evidence="2">The sequence shown here is derived from an EMBL/GenBank/DDBJ whole genome shotgun (WGS) entry which is preliminary data.</text>
</comment>